<comment type="subcellular location">
    <subcellularLocation>
        <location evidence="2">Cell membrane</location>
        <topology evidence="2">Multi-pass membrane protein</topology>
    </subcellularLocation>
</comment>
<keyword evidence="11 13" id="KW-0472">Membrane</keyword>
<evidence type="ECO:0000256" key="3">
    <source>
        <dbReference type="ARBA" id="ARBA00010199"/>
    </source>
</evidence>
<evidence type="ECO:0000256" key="9">
    <source>
        <dbReference type="ARBA" id="ARBA00022989"/>
    </source>
</evidence>
<organism evidence="14 15">
    <name type="scientific">Hathewaya proteolytica DSM 3090</name>
    <dbReference type="NCBI Taxonomy" id="1121331"/>
    <lineage>
        <taxon>Bacteria</taxon>
        <taxon>Bacillati</taxon>
        <taxon>Bacillota</taxon>
        <taxon>Clostridia</taxon>
        <taxon>Eubacteriales</taxon>
        <taxon>Clostridiaceae</taxon>
        <taxon>Hathewaya</taxon>
    </lineage>
</organism>
<evidence type="ECO:0000256" key="11">
    <source>
        <dbReference type="ARBA" id="ARBA00023136"/>
    </source>
</evidence>
<proteinExistence type="inferred from homology"/>
<dbReference type="InterPro" id="IPR002528">
    <property type="entry name" value="MATE_fam"/>
</dbReference>
<name>A0A1M6N7X8_9CLOT</name>
<dbReference type="InterPro" id="IPR050222">
    <property type="entry name" value="MATE_MdtK"/>
</dbReference>
<evidence type="ECO:0000313" key="14">
    <source>
        <dbReference type="EMBL" id="SHJ91656.1"/>
    </source>
</evidence>
<evidence type="ECO:0000256" key="7">
    <source>
        <dbReference type="ARBA" id="ARBA00022475"/>
    </source>
</evidence>
<evidence type="ECO:0000256" key="10">
    <source>
        <dbReference type="ARBA" id="ARBA00023065"/>
    </source>
</evidence>
<comment type="function">
    <text evidence="1">Multidrug efflux pump.</text>
</comment>
<feature type="transmembrane region" description="Helical" evidence="13">
    <location>
        <begin position="395"/>
        <end position="417"/>
    </location>
</feature>
<keyword evidence="15" id="KW-1185">Reference proteome</keyword>
<evidence type="ECO:0000256" key="1">
    <source>
        <dbReference type="ARBA" id="ARBA00003408"/>
    </source>
</evidence>
<evidence type="ECO:0000256" key="6">
    <source>
        <dbReference type="ARBA" id="ARBA00022449"/>
    </source>
</evidence>
<feature type="transmembrane region" description="Helical" evidence="13">
    <location>
        <begin position="267"/>
        <end position="287"/>
    </location>
</feature>
<keyword evidence="8 13" id="KW-0812">Transmembrane</keyword>
<keyword evidence="5" id="KW-0813">Transport</keyword>
<evidence type="ECO:0000256" key="4">
    <source>
        <dbReference type="ARBA" id="ARBA00020268"/>
    </source>
</evidence>
<feature type="transmembrane region" description="Helical" evidence="13">
    <location>
        <begin position="145"/>
        <end position="170"/>
    </location>
</feature>
<dbReference type="InterPro" id="IPR048279">
    <property type="entry name" value="MdtK-like"/>
</dbReference>
<dbReference type="Pfam" id="PF01554">
    <property type="entry name" value="MatE"/>
    <property type="match status" value="2"/>
</dbReference>
<dbReference type="PIRSF" id="PIRSF006603">
    <property type="entry name" value="DinF"/>
    <property type="match status" value="1"/>
</dbReference>
<dbReference type="GO" id="GO:0015297">
    <property type="term" value="F:antiporter activity"/>
    <property type="evidence" value="ECO:0007669"/>
    <property type="project" value="UniProtKB-KW"/>
</dbReference>
<dbReference type="STRING" id="1121331.SAMN02745248_01305"/>
<keyword evidence="9 13" id="KW-1133">Transmembrane helix</keyword>
<dbReference type="GO" id="GO:0042910">
    <property type="term" value="F:xenobiotic transmembrane transporter activity"/>
    <property type="evidence" value="ECO:0007669"/>
    <property type="project" value="InterPro"/>
</dbReference>
<evidence type="ECO:0000256" key="2">
    <source>
        <dbReference type="ARBA" id="ARBA00004651"/>
    </source>
</evidence>
<evidence type="ECO:0000256" key="8">
    <source>
        <dbReference type="ARBA" id="ARBA00022692"/>
    </source>
</evidence>
<feature type="transmembrane region" description="Helical" evidence="13">
    <location>
        <begin position="204"/>
        <end position="225"/>
    </location>
</feature>
<evidence type="ECO:0000313" key="15">
    <source>
        <dbReference type="Proteomes" id="UP000183952"/>
    </source>
</evidence>
<evidence type="ECO:0000256" key="12">
    <source>
        <dbReference type="ARBA" id="ARBA00031636"/>
    </source>
</evidence>
<keyword evidence="6" id="KW-0050">Antiport</keyword>
<dbReference type="Proteomes" id="UP000183952">
    <property type="component" value="Unassembled WGS sequence"/>
</dbReference>
<evidence type="ECO:0000256" key="5">
    <source>
        <dbReference type="ARBA" id="ARBA00022448"/>
    </source>
</evidence>
<dbReference type="GO" id="GO:0006811">
    <property type="term" value="P:monoatomic ion transport"/>
    <property type="evidence" value="ECO:0007669"/>
    <property type="project" value="UniProtKB-KW"/>
</dbReference>
<gene>
    <name evidence="14" type="ORF">SAMN02745248_01305</name>
</gene>
<feature type="transmembrane region" description="Helical" evidence="13">
    <location>
        <begin position="366"/>
        <end position="388"/>
    </location>
</feature>
<evidence type="ECO:0000256" key="13">
    <source>
        <dbReference type="SAM" id="Phobius"/>
    </source>
</evidence>
<dbReference type="PANTHER" id="PTHR43298:SF2">
    <property type="entry name" value="FMN_FAD EXPORTER YEEO-RELATED"/>
    <property type="match status" value="1"/>
</dbReference>
<dbReference type="AlphaFoldDB" id="A0A1M6N7X8"/>
<accession>A0A1M6N7X8</accession>
<dbReference type="EMBL" id="FRAD01000009">
    <property type="protein sequence ID" value="SHJ91656.1"/>
    <property type="molecule type" value="Genomic_DNA"/>
</dbReference>
<feature type="transmembrane region" description="Helical" evidence="13">
    <location>
        <begin position="423"/>
        <end position="447"/>
    </location>
</feature>
<feature type="transmembrane region" description="Helical" evidence="13">
    <location>
        <begin position="293"/>
        <end position="310"/>
    </location>
</feature>
<dbReference type="CDD" id="cd13138">
    <property type="entry name" value="MATE_yoeA_like"/>
    <property type="match status" value="1"/>
</dbReference>
<dbReference type="RefSeq" id="WP_341465306.1">
    <property type="nucleotide sequence ID" value="NZ_FRAD01000009.1"/>
</dbReference>
<feature type="transmembrane region" description="Helical" evidence="13">
    <location>
        <begin position="177"/>
        <end position="198"/>
    </location>
</feature>
<dbReference type="PANTHER" id="PTHR43298">
    <property type="entry name" value="MULTIDRUG RESISTANCE PROTEIN NORM-RELATED"/>
    <property type="match status" value="1"/>
</dbReference>
<sequence length="460" mass="51507">MRKITLKKLFNMELDITEGVIWKQIMIFFIPILFGSFFQQLYNTVDAIIVGNFLGKEALSAVGGATGTLIDLMVGFFVSLSAGATVIISQYYGARKDREVSQAVHTSIALAIAGGFILMIVNFFVTPFALKVMKVPEEIMDYSLIYIRIYFIGLIPNLIYNIGSAILRAVGDSTRPLIFLIVACLTNIVLDLLFVVVFKWGVAGVAIATIVSQLVSSVLVILVLARSQQCYRLYFHKIKFYKNRFNEIIRIGVPNGIQSIMYSSSNILVQVAINTLGTNTIAAWTAFAKMDSIFWMMIGAFSVSITTFAGQNFGAKKYTRVKKGINQCLGLTALGTIIMSLIYVFFGKYIFYIFNQDAEVIEKGMIILRWISPTYITFICVDIIAGGLRGMGISVIPTVMTAVGICLFRVVWVFFVVPLNRTIPTIALCYPLSWTLTSIMFIAYYIYFWKKNKNKYVDIN</sequence>
<feature type="transmembrane region" description="Helical" evidence="13">
    <location>
        <begin position="104"/>
        <end position="125"/>
    </location>
</feature>
<feature type="transmembrane region" description="Helical" evidence="13">
    <location>
        <begin position="331"/>
        <end position="354"/>
    </location>
</feature>
<feature type="transmembrane region" description="Helical" evidence="13">
    <location>
        <begin position="72"/>
        <end position="92"/>
    </location>
</feature>
<protein>
    <recommendedName>
        <fullName evidence="4">Probable multidrug resistance protein NorM</fullName>
    </recommendedName>
    <alternativeName>
        <fullName evidence="12">Multidrug-efflux transporter</fullName>
    </alternativeName>
</protein>
<keyword evidence="10" id="KW-0406">Ion transport</keyword>
<dbReference type="NCBIfam" id="TIGR00797">
    <property type="entry name" value="matE"/>
    <property type="match status" value="1"/>
</dbReference>
<keyword evidence="7" id="KW-1003">Cell membrane</keyword>
<dbReference type="GO" id="GO:0005886">
    <property type="term" value="C:plasma membrane"/>
    <property type="evidence" value="ECO:0007669"/>
    <property type="project" value="UniProtKB-SubCell"/>
</dbReference>
<feature type="transmembrane region" description="Helical" evidence="13">
    <location>
        <begin position="20"/>
        <end position="38"/>
    </location>
</feature>
<comment type="similarity">
    <text evidence="3">Belongs to the multi antimicrobial extrusion (MATE) (TC 2.A.66.1) family.</text>
</comment>
<reference evidence="14 15" key="1">
    <citation type="submission" date="2016-11" db="EMBL/GenBank/DDBJ databases">
        <authorList>
            <person name="Jaros S."/>
            <person name="Januszkiewicz K."/>
            <person name="Wedrychowicz H."/>
        </authorList>
    </citation>
    <scope>NUCLEOTIDE SEQUENCE [LARGE SCALE GENOMIC DNA]</scope>
    <source>
        <strain evidence="14 15">DSM 3090</strain>
    </source>
</reference>